<dbReference type="EMBL" id="UZAL01052256">
    <property type="protein sequence ID" value="VDP87628.1"/>
    <property type="molecule type" value="Genomic_DNA"/>
</dbReference>
<evidence type="ECO:0000313" key="3">
    <source>
        <dbReference type="Proteomes" id="UP000269396"/>
    </source>
</evidence>
<gene>
    <name evidence="2" type="ORF">SMTD_LOCUS22558</name>
</gene>
<dbReference type="AlphaFoldDB" id="A0A183Q7H1"/>
<protein>
    <submittedName>
        <fullName evidence="2">Uncharacterized protein</fullName>
    </submittedName>
</protein>
<keyword evidence="3" id="KW-1185">Reference proteome</keyword>
<proteinExistence type="predicted"/>
<feature type="region of interest" description="Disordered" evidence="1">
    <location>
        <begin position="1"/>
        <end position="20"/>
    </location>
</feature>
<reference evidence="2 3" key="1">
    <citation type="submission" date="2018-11" db="EMBL/GenBank/DDBJ databases">
        <authorList>
            <consortium name="Pathogen Informatics"/>
        </authorList>
    </citation>
    <scope>NUCLEOTIDE SEQUENCE [LARGE SCALE GENOMIC DNA]</scope>
    <source>
        <strain>Denwood</strain>
        <strain evidence="3">Zambia</strain>
    </source>
</reference>
<feature type="compositionally biased region" description="Low complexity" evidence="1">
    <location>
        <begin position="9"/>
        <end position="18"/>
    </location>
</feature>
<sequence length="94" mass="10430">MRRRKSPSPDDLPLAPSKDGGDFLTKELTTLFTKVWELESVQRYGMSRQLSLSLKRVHVVPVTTNGGMGTSDCVQAIGIHDTSQVVQNLRMIDS</sequence>
<evidence type="ECO:0000313" key="2">
    <source>
        <dbReference type="EMBL" id="VDP87628.1"/>
    </source>
</evidence>
<accession>A0A183Q7H1</accession>
<organism evidence="2 3">
    <name type="scientific">Schistosoma mattheei</name>
    <dbReference type="NCBI Taxonomy" id="31246"/>
    <lineage>
        <taxon>Eukaryota</taxon>
        <taxon>Metazoa</taxon>
        <taxon>Spiralia</taxon>
        <taxon>Lophotrochozoa</taxon>
        <taxon>Platyhelminthes</taxon>
        <taxon>Trematoda</taxon>
        <taxon>Digenea</taxon>
        <taxon>Strigeidida</taxon>
        <taxon>Schistosomatoidea</taxon>
        <taxon>Schistosomatidae</taxon>
        <taxon>Schistosoma</taxon>
    </lineage>
</organism>
<evidence type="ECO:0000256" key="1">
    <source>
        <dbReference type="SAM" id="MobiDB-lite"/>
    </source>
</evidence>
<name>A0A183Q7H1_9TREM</name>
<dbReference type="Proteomes" id="UP000269396">
    <property type="component" value="Unassembled WGS sequence"/>
</dbReference>